<evidence type="ECO:0000256" key="1">
    <source>
        <dbReference type="ARBA" id="ARBA00004651"/>
    </source>
</evidence>
<dbReference type="InterPro" id="IPR039421">
    <property type="entry name" value="Type_1_exporter"/>
</dbReference>
<keyword evidence="3 8" id="KW-0812">Transmembrane</keyword>
<dbReference type="InterPro" id="IPR036640">
    <property type="entry name" value="ABC1_TM_sf"/>
</dbReference>
<dbReference type="PANTHER" id="PTHR43394:SF1">
    <property type="entry name" value="ATP-BINDING CASSETTE SUB-FAMILY B MEMBER 10, MITOCHONDRIAL"/>
    <property type="match status" value="1"/>
</dbReference>
<name>A0A7C5Z847_9FIRM</name>
<dbReference type="AlphaFoldDB" id="A0A7C5Z847"/>
<dbReference type="GO" id="GO:0005524">
    <property type="term" value="F:ATP binding"/>
    <property type="evidence" value="ECO:0007669"/>
    <property type="project" value="UniProtKB-KW"/>
</dbReference>
<keyword evidence="6 8" id="KW-1133">Transmembrane helix</keyword>
<dbReference type="FunFam" id="3.40.50.300:FF:000287">
    <property type="entry name" value="Multidrug ABC transporter ATP-binding protein"/>
    <property type="match status" value="1"/>
</dbReference>
<proteinExistence type="predicted"/>
<dbReference type="SUPFAM" id="SSF52540">
    <property type="entry name" value="P-loop containing nucleoside triphosphate hydrolases"/>
    <property type="match status" value="1"/>
</dbReference>
<sequence>MSNSTKRLRIEEDEPITKPFNWSQFVRLLRYIKPYRRYFIYSFLLMILATFYNLAGPYLIRLVIDIDIPHRNIYALMYKAVFYIVLTLLYVISLRVRTIFMTKLGNSVVSDIRMHLFTHLQKLSLNFFDSRPAGKIMVRVMNDVDSLSELLSNSILNVLVDTLSLWAIIVIMLSIDIKLSIVALGVLPLLISIIMILKNSIRTKWQDVRMKSSTLNAYIHESIQGMKITHAFTREEKNAEIFKNLNTTFKNTWMKAIRVNNLFWPTIEFTGTLSSVLIFLFGIWMMRKGYTTLGTIIAFSNYMGMFWQPINNISNFYNQLLIAMASTERIFEILDTQPDVQDSPYAYDLPPIRGEITFENVCFSYDEEKPVLKDVSFTIKAGETIALVGETGAGKTTIINLIARFYDPQKGRILIDGHDIKNVTLSSLRKQMGIMLQDTFIFSGTIADNIRYAKPDATIDEVIRAAKIVNAHEFIMKMENGYDTEVNERGSRLSIGQRQLIAFARALLADPKILILDEATSAVDTQTEILIQQAIEKLTSGRTSIIIAHRLSTIRNADRIFVIHDGQIVEEGSHTQLLEKKGYYYNLYTSQFKYFEK</sequence>
<comment type="caution">
    <text evidence="11">The sequence shown here is derived from an EMBL/GenBank/DDBJ whole genome shotgun (WGS) entry which is preliminary data.</text>
</comment>
<keyword evidence="5 11" id="KW-0067">ATP-binding</keyword>
<dbReference type="InterPro" id="IPR003593">
    <property type="entry name" value="AAA+_ATPase"/>
</dbReference>
<dbReference type="SUPFAM" id="SSF90123">
    <property type="entry name" value="ABC transporter transmembrane region"/>
    <property type="match status" value="1"/>
</dbReference>
<dbReference type="CDD" id="cd18545">
    <property type="entry name" value="ABC_6TM_YknV_like"/>
    <property type="match status" value="1"/>
</dbReference>
<feature type="transmembrane region" description="Helical" evidence="8">
    <location>
        <begin position="181"/>
        <end position="201"/>
    </location>
</feature>
<evidence type="ECO:0000259" key="10">
    <source>
        <dbReference type="PROSITE" id="PS50929"/>
    </source>
</evidence>
<keyword evidence="7 8" id="KW-0472">Membrane</keyword>
<evidence type="ECO:0000256" key="8">
    <source>
        <dbReference type="SAM" id="Phobius"/>
    </source>
</evidence>
<feature type="transmembrane region" description="Helical" evidence="8">
    <location>
        <begin position="262"/>
        <end position="284"/>
    </location>
</feature>
<dbReference type="GO" id="GO:0016887">
    <property type="term" value="F:ATP hydrolysis activity"/>
    <property type="evidence" value="ECO:0007669"/>
    <property type="project" value="InterPro"/>
</dbReference>
<dbReference type="EMBL" id="DRUZ01000098">
    <property type="protein sequence ID" value="HHS02499.1"/>
    <property type="molecule type" value="Genomic_DNA"/>
</dbReference>
<feature type="domain" description="ABC transmembrane type-1" evidence="10">
    <location>
        <begin position="42"/>
        <end position="320"/>
    </location>
</feature>
<dbReference type="Pfam" id="PF00005">
    <property type="entry name" value="ABC_tran"/>
    <property type="match status" value="1"/>
</dbReference>
<dbReference type="PROSITE" id="PS50893">
    <property type="entry name" value="ABC_TRANSPORTER_2"/>
    <property type="match status" value="1"/>
</dbReference>
<dbReference type="GO" id="GO:0015421">
    <property type="term" value="F:ABC-type oligopeptide transporter activity"/>
    <property type="evidence" value="ECO:0007669"/>
    <property type="project" value="TreeGrafter"/>
</dbReference>
<comment type="subcellular location">
    <subcellularLocation>
        <location evidence="1">Cell membrane</location>
        <topology evidence="1">Multi-pass membrane protein</topology>
    </subcellularLocation>
</comment>
<evidence type="ECO:0000256" key="3">
    <source>
        <dbReference type="ARBA" id="ARBA00022692"/>
    </source>
</evidence>
<keyword evidence="2" id="KW-0813">Transport</keyword>
<dbReference type="SMART" id="SM00382">
    <property type="entry name" value="AAA"/>
    <property type="match status" value="1"/>
</dbReference>
<dbReference type="Gene3D" id="3.40.50.300">
    <property type="entry name" value="P-loop containing nucleotide triphosphate hydrolases"/>
    <property type="match status" value="1"/>
</dbReference>
<evidence type="ECO:0000256" key="4">
    <source>
        <dbReference type="ARBA" id="ARBA00022741"/>
    </source>
</evidence>
<keyword evidence="4" id="KW-0547">Nucleotide-binding</keyword>
<feature type="transmembrane region" description="Helical" evidence="8">
    <location>
        <begin position="72"/>
        <end position="92"/>
    </location>
</feature>
<dbReference type="InterPro" id="IPR011527">
    <property type="entry name" value="ABC1_TM_dom"/>
</dbReference>
<dbReference type="Gene3D" id="1.20.1560.10">
    <property type="entry name" value="ABC transporter type 1, transmembrane domain"/>
    <property type="match status" value="1"/>
</dbReference>
<evidence type="ECO:0000256" key="6">
    <source>
        <dbReference type="ARBA" id="ARBA00022989"/>
    </source>
</evidence>
<dbReference type="GO" id="GO:0005886">
    <property type="term" value="C:plasma membrane"/>
    <property type="evidence" value="ECO:0007669"/>
    <property type="project" value="UniProtKB-SubCell"/>
</dbReference>
<evidence type="ECO:0000313" key="11">
    <source>
        <dbReference type="EMBL" id="HHS02499.1"/>
    </source>
</evidence>
<reference evidence="11" key="1">
    <citation type="journal article" date="2020" name="mSystems">
        <title>Genome- and Community-Level Interaction Insights into Carbon Utilization and Element Cycling Functions of Hydrothermarchaeota in Hydrothermal Sediment.</title>
        <authorList>
            <person name="Zhou Z."/>
            <person name="Liu Y."/>
            <person name="Xu W."/>
            <person name="Pan J."/>
            <person name="Luo Z.H."/>
            <person name="Li M."/>
        </authorList>
    </citation>
    <scope>NUCLEOTIDE SEQUENCE [LARGE SCALE GENOMIC DNA]</scope>
    <source>
        <strain evidence="11">SpSt-102</strain>
    </source>
</reference>
<protein>
    <submittedName>
        <fullName evidence="11">ABC transporter ATP-binding protein</fullName>
    </submittedName>
</protein>
<dbReference type="Pfam" id="PF00664">
    <property type="entry name" value="ABC_membrane"/>
    <property type="match status" value="1"/>
</dbReference>
<dbReference type="InterPro" id="IPR027417">
    <property type="entry name" value="P-loop_NTPase"/>
</dbReference>
<feature type="domain" description="ABC transporter" evidence="9">
    <location>
        <begin position="356"/>
        <end position="590"/>
    </location>
</feature>
<dbReference type="CDD" id="cd03251">
    <property type="entry name" value="ABCC_MsbA"/>
    <property type="match status" value="1"/>
</dbReference>
<organism evidence="11">
    <name type="scientific">Caldicellulosiruptor owensensis</name>
    <dbReference type="NCBI Taxonomy" id="55205"/>
    <lineage>
        <taxon>Bacteria</taxon>
        <taxon>Bacillati</taxon>
        <taxon>Bacillota</taxon>
        <taxon>Bacillota incertae sedis</taxon>
        <taxon>Caldicellulosiruptorales</taxon>
        <taxon>Caldicellulosiruptoraceae</taxon>
        <taxon>Caldicellulosiruptor</taxon>
    </lineage>
</organism>
<evidence type="ECO:0000256" key="5">
    <source>
        <dbReference type="ARBA" id="ARBA00022840"/>
    </source>
</evidence>
<evidence type="ECO:0000256" key="2">
    <source>
        <dbReference type="ARBA" id="ARBA00022448"/>
    </source>
</evidence>
<evidence type="ECO:0000256" key="7">
    <source>
        <dbReference type="ARBA" id="ARBA00023136"/>
    </source>
</evidence>
<gene>
    <name evidence="11" type="ORF">ENL71_08460</name>
</gene>
<dbReference type="PROSITE" id="PS50929">
    <property type="entry name" value="ABC_TM1F"/>
    <property type="match status" value="1"/>
</dbReference>
<feature type="transmembrane region" description="Helical" evidence="8">
    <location>
        <begin position="38"/>
        <end position="60"/>
    </location>
</feature>
<dbReference type="PANTHER" id="PTHR43394">
    <property type="entry name" value="ATP-DEPENDENT PERMEASE MDL1, MITOCHONDRIAL"/>
    <property type="match status" value="1"/>
</dbReference>
<accession>A0A7C5Z847</accession>
<evidence type="ECO:0000259" key="9">
    <source>
        <dbReference type="PROSITE" id="PS50893"/>
    </source>
</evidence>
<dbReference type="InterPro" id="IPR003439">
    <property type="entry name" value="ABC_transporter-like_ATP-bd"/>
</dbReference>
<feature type="transmembrane region" description="Helical" evidence="8">
    <location>
        <begin position="155"/>
        <end position="175"/>
    </location>
</feature>